<accession>A0A8G2BY75</accession>
<protein>
    <submittedName>
        <fullName evidence="1">Histidinol phosphatase</fullName>
    </submittedName>
</protein>
<comment type="caution">
    <text evidence="1">The sequence shown here is derived from an EMBL/GenBank/DDBJ whole genome shotgun (WGS) entry which is preliminary data.</text>
</comment>
<keyword evidence="2" id="KW-1185">Reference proteome</keyword>
<gene>
    <name evidence="1" type="ORF">SAMN05444001_11736</name>
</gene>
<name>A0A8G2BY75_9BACT</name>
<sequence>MESSKYKTMDKFKFPMMDLHVHRSENLTIEDIVAKSQQLNMKIGVMENIAPWGITNDAQLKEYINAIKPYPVYIGLQPMSPGWSKNLSSELIAQADYIAMDPQIVTKGNGYGETIMLWEYDAYIDDPDEFMKRNMQHYMDILTGSEPLDVFACPLFLPCCIQRKYDILWTKKRLQQIVDAARSRDIAIEINDTAHVPHEDFILMAKKAGLKFVFGSDSRNHTVGRLDYCKRIAQRCNLTEEDFFIPKRYRS</sequence>
<dbReference type="AlphaFoldDB" id="A0A8G2BY75"/>
<evidence type="ECO:0000313" key="2">
    <source>
        <dbReference type="Proteomes" id="UP000236725"/>
    </source>
</evidence>
<proteinExistence type="predicted"/>
<dbReference type="RefSeq" id="WP_146059487.1">
    <property type="nucleotide sequence ID" value="NZ_FNVS01000017.1"/>
</dbReference>
<dbReference type="Proteomes" id="UP000236725">
    <property type="component" value="Unassembled WGS sequence"/>
</dbReference>
<organism evidence="1 2">
    <name type="scientific">Parabacteroides chinchillae</name>
    <dbReference type="NCBI Taxonomy" id="871327"/>
    <lineage>
        <taxon>Bacteria</taxon>
        <taxon>Pseudomonadati</taxon>
        <taxon>Bacteroidota</taxon>
        <taxon>Bacteroidia</taxon>
        <taxon>Bacteroidales</taxon>
        <taxon>Tannerellaceae</taxon>
        <taxon>Parabacteroides</taxon>
    </lineage>
</organism>
<evidence type="ECO:0000313" key="1">
    <source>
        <dbReference type="EMBL" id="SEG15591.1"/>
    </source>
</evidence>
<dbReference type="EMBL" id="FNVS01000017">
    <property type="protein sequence ID" value="SEG15591.1"/>
    <property type="molecule type" value="Genomic_DNA"/>
</dbReference>
<dbReference type="InterPro" id="IPR016195">
    <property type="entry name" value="Pol/histidinol_Pase-like"/>
</dbReference>
<reference evidence="1 2" key="1">
    <citation type="submission" date="2016-10" db="EMBL/GenBank/DDBJ databases">
        <authorList>
            <person name="Varghese N."/>
            <person name="Submissions S."/>
        </authorList>
    </citation>
    <scope>NUCLEOTIDE SEQUENCE [LARGE SCALE GENOMIC DNA]</scope>
    <source>
        <strain evidence="1 2">DSM 29073</strain>
    </source>
</reference>
<dbReference type="SUPFAM" id="SSF89550">
    <property type="entry name" value="PHP domain-like"/>
    <property type="match status" value="1"/>
</dbReference>
<dbReference type="Gene3D" id="3.20.20.140">
    <property type="entry name" value="Metal-dependent hydrolases"/>
    <property type="match status" value="1"/>
</dbReference>